<name>F0XMY6_GROCL</name>
<gene>
    <name evidence="2" type="ORF">CMQ_2007</name>
</gene>
<evidence type="ECO:0000256" key="1">
    <source>
        <dbReference type="SAM" id="MobiDB-lite"/>
    </source>
</evidence>
<dbReference type="EMBL" id="GL629795">
    <property type="protein sequence ID" value="EFX00926.1"/>
    <property type="molecule type" value="Genomic_DNA"/>
</dbReference>
<dbReference type="InParanoid" id="F0XMY6"/>
<dbReference type="RefSeq" id="XP_014170408.1">
    <property type="nucleotide sequence ID" value="XM_014314933.1"/>
</dbReference>
<protein>
    <submittedName>
        <fullName evidence="2">Uncharacterized protein</fullName>
    </submittedName>
</protein>
<feature type="region of interest" description="Disordered" evidence="1">
    <location>
        <begin position="1"/>
        <end position="55"/>
    </location>
</feature>
<dbReference type="Proteomes" id="UP000007796">
    <property type="component" value="Unassembled WGS sequence"/>
</dbReference>
<keyword evidence="3" id="KW-1185">Reference proteome</keyword>
<evidence type="ECO:0000313" key="2">
    <source>
        <dbReference type="EMBL" id="EFX00926.1"/>
    </source>
</evidence>
<dbReference type="AlphaFoldDB" id="F0XMY6"/>
<dbReference type="HOGENOM" id="CLU_2705042_0_0_1"/>
<accession>F0XMY6</accession>
<feature type="compositionally biased region" description="Basic and acidic residues" evidence="1">
    <location>
        <begin position="8"/>
        <end position="17"/>
    </location>
</feature>
<dbReference type="GeneID" id="25974949"/>
<organism evidence="3">
    <name type="scientific">Grosmannia clavigera (strain kw1407 / UAMH 11150)</name>
    <name type="common">Blue stain fungus</name>
    <name type="synonym">Graphiocladiella clavigera</name>
    <dbReference type="NCBI Taxonomy" id="655863"/>
    <lineage>
        <taxon>Eukaryota</taxon>
        <taxon>Fungi</taxon>
        <taxon>Dikarya</taxon>
        <taxon>Ascomycota</taxon>
        <taxon>Pezizomycotina</taxon>
        <taxon>Sordariomycetes</taxon>
        <taxon>Sordariomycetidae</taxon>
        <taxon>Ophiostomatales</taxon>
        <taxon>Ophiostomataceae</taxon>
        <taxon>Leptographium</taxon>
    </lineage>
</organism>
<evidence type="ECO:0000313" key="3">
    <source>
        <dbReference type="Proteomes" id="UP000007796"/>
    </source>
</evidence>
<reference evidence="2 3" key="1">
    <citation type="journal article" date="2011" name="Proc. Natl. Acad. Sci. U.S.A.">
        <title>Genome and transcriptome analyses of the mountain pine beetle-fungal symbiont Grosmannia clavigera, a lodgepole pine pathogen.</title>
        <authorList>
            <person name="DiGuistini S."/>
            <person name="Wang Y."/>
            <person name="Liao N.Y."/>
            <person name="Taylor G."/>
            <person name="Tanguay P."/>
            <person name="Feau N."/>
            <person name="Henrissat B."/>
            <person name="Chan S.K."/>
            <person name="Hesse-Orce U."/>
            <person name="Alamouti S.M."/>
            <person name="Tsui C.K.M."/>
            <person name="Docking R.T."/>
            <person name="Levasseur A."/>
            <person name="Haridas S."/>
            <person name="Robertson G."/>
            <person name="Birol I."/>
            <person name="Holt R.A."/>
            <person name="Marra M.A."/>
            <person name="Hamelin R.C."/>
            <person name="Hirst M."/>
            <person name="Jones S.J.M."/>
            <person name="Bohlmann J."/>
            <person name="Breuil C."/>
        </authorList>
    </citation>
    <scope>NUCLEOTIDE SEQUENCE [LARGE SCALE GENOMIC DNA]</scope>
    <source>
        <strain evidence="3">kw1407 / UAMH 11150</strain>
    </source>
</reference>
<proteinExistence type="predicted"/>
<sequence length="73" mass="8904">MPVSVRMRTREEYDDYRSPSPSPVMPQYRHVMAPRPRRALAAPSPPPSRDGDWERHERFTIEDDYRPRLRRYY</sequence>